<evidence type="ECO:0000256" key="1">
    <source>
        <dbReference type="SAM" id="Phobius"/>
    </source>
</evidence>
<sequence>MPANATDIGSVLGLVELIQTNPQLAVAIILQLLLGFAAGYYMAKVAKYVLALVGVFVLGSLIGVWGASGSVQDAVARLQNLAEFKDTAISIMKLFSFLMVGPTAVGFIVGIIVGLTRK</sequence>
<name>A0A0P0N0U1_9CREN</name>
<dbReference type="Proteomes" id="UP000058613">
    <property type="component" value="Chromosome"/>
</dbReference>
<gene>
    <name evidence="2" type="ORF">Pyrde_0069</name>
</gene>
<evidence type="ECO:0008006" key="4">
    <source>
        <dbReference type="Google" id="ProtNLM"/>
    </source>
</evidence>
<accession>A0A0P0N0U1</accession>
<organism evidence="2 3">
    <name type="scientific">Pyrodictium delaneyi</name>
    <dbReference type="NCBI Taxonomy" id="1273541"/>
    <lineage>
        <taxon>Archaea</taxon>
        <taxon>Thermoproteota</taxon>
        <taxon>Thermoprotei</taxon>
        <taxon>Desulfurococcales</taxon>
        <taxon>Pyrodictiaceae</taxon>
        <taxon>Pyrodictium</taxon>
    </lineage>
</organism>
<dbReference type="GeneID" id="26098395"/>
<dbReference type="AlphaFoldDB" id="A0A0P0N0U1"/>
<evidence type="ECO:0000313" key="3">
    <source>
        <dbReference type="Proteomes" id="UP000058613"/>
    </source>
</evidence>
<dbReference type="RefSeq" id="WP_143522086.1">
    <property type="nucleotide sequence ID" value="NZ_CP013011.1"/>
</dbReference>
<proteinExistence type="predicted"/>
<reference evidence="2 3" key="1">
    <citation type="submission" date="2015-10" db="EMBL/GenBank/DDBJ databases">
        <title>Complete genome sequence of hyperthermophilic archaeon Pyrodictium delaneyi Su06.</title>
        <authorList>
            <person name="Jung J.-H."/>
            <person name="Lin J."/>
            <person name="Holden J.F."/>
            <person name="Park C.-S."/>
        </authorList>
    </citation>
    <scope>NUCLEOTIDE SEQUENCE [LARGE SCALE GENOMIC DNA]</scope>
    <source>
        <strain evidence="2 3">Su06</strain>
    </source>
</reference>
<feature type="transmembrane region" description="Helical" evidence="1">
    <location>
        <begin position="24"/>
        <end position="41"/>
    </location>
</feature>
<keyword evidence="1" id="KW-1133">Transmembrane helix</keyword>
<evidence type="ECO:0000313" key="2">
    <source>
        <dbReference type="EMBL" id="ALL00119.1"/>
    </source>
</evidence>
<dbReference type="EMBL" id="CP013011">
    <property type="protein sequence ID" value="ALL00119.1"/>
    <property type="molecule type" value="Genomic_DNA"/>
</dbReference>
<dbReference type="STRING" id="1273541.Pyrde_0069"/>
<feature type="transmembrane region" description="Helical" evidence="1">
    <location>
        <begin position="88"/>
        <end position="115"/>
    </location>
</feature>
<keyword evidence="1" id="KW-0472">Membrane</keyword>
<keyword evidence="1" id="KW-0812">Transmembrane</keyword>
<dbReference type="KEGG" id="pdl:Pyrde_0069"/>
<feature type="transmembrane region" description="Helical" evidence="1">
    <location>
        <begin position="48"/>
        <end position="68"/>
    </location>
</feature>
<protein>
    <recommendedName>
        <fullName evidence="4">FUN14 family protein</fullName>
    </recommendedName>
</protein>
<dbReference type="OrthoDB" id="381396at2157"/>